<gene>
    <name evidence="14" type="ORF">FHP89_15175</name>
</gene>
<evidence type="ECO:0000256" key="11">
    <source>
        <dbReference type="SAM" id="Phobius"/>
    </source>
</evidence>
<dbReference type="InterPro" id="IPR036097">
    <property type="entry name" value="HisK_dim/P_sf"/>
</dbReference>
<dbReference type="Pfam" id="PF08521">
    <property type="entry name" value="2CSK_N"/>
    <property type="match status" value="1"/>
</dbReference>
<dbReference type="Gene3D" id="1.10.287.130">
    <property type="match status" value="1"/>
</dbReference>
<dbReference type="CDD" id="cd00075">
    <property type="entry name" value="HATPase"/>
    <property type="match status" value="1"/>
</dbReference>
<dbReference type="InterPro" id="IPR003660">
    <property type="entry name" value="HAMP_dom"/>
</dbReference>
<evidence type="ECO:0000256" key="7">
    <source>
        <dbReference type="ARBA" id="ARBA00022777"/>
    </source>
</evidence>
<proteinExistence type="predicted"/>
<dbReference type="EMBL" id="VMNI01000015">
    <property type="protein sequence ID" value="TVO74659.1"/>
    <property type="molecule type" value="Genomic_DNA"/>
</dbReference>
<dbReference type="Pfam" id="PF02518">
    <property type="entry name" value="HATPase_c"/>
    <property type="match status" value="1"/>
</dbReference>
<dbReference type="PROSITE" id="PS50885">
    <property type="entry name" value="HAMP"/>
    <property type="match status" value="1"/>
</dbReference>
<evidence type="ECO:0000259" key="12">
    <source>
        <dbReference type="PROSITE" id="PS50109"/>
    </source>
</evidence>
<evidence type="ECO:0000256" key="3">
    <source>
        <dbReference type="ARBA" id="ARBA00012438"/>
    </source>
</evidence>
<dbReference type="EC" id="2.7.13.3" evidence="3"/>
<keyword evidence="10 11" id="KW-0472">Membrane</keyword>
<evidence type="ECO:0000256" key="10">
    <source>
        <dbReference type="ARBA" id="ARBA00023136"/>
    </source>
</evidence>
<evidence type="ECO:0000259" key="13">
    <source>
        <dbReference type="PROSITE" id="PS50885"/>
    </source>
</evidence>
<dbReference type="InterPro" id="IPR003661">
    <property type="entry name" value="HisK_dim/P_dom"/>
</dbReference>
<comment type="catalytic activity">
    <reaction evidence="1">
        <text>ATP + protein L-histidine = ADP + protein N-phospho-L-histidine.</text>
        <dbReference type="EC" id="2.7.13.3"/>
    </reaction>
</comment>
<keyword evidence="6 11" id="KW-0812">Transmembrane</keyword>
<dbReference type="PRINTS" id="PR00344">
    <property type="entry name" value="BCTRLSENSOR"/>
</dbReference>
<evidence type="ECO:0000256" key="8">
    <source>
        <dbReference type="ARBA" id="ARBA00022989"/>
    </source>
</evidence>
<dbReference type="GO" id="GO:0000155">
    <property type="term" value="F:phosphorelay sensor kinase activity"/>
    <property type="evidence" value="ECO:0007669"/>
    <property type="project" value="InterPro"/>
</dbReference>
<keyword evidence="4" id="KW-0597">Phosphoprotein</keyword>
<dbReference type="PANTHER" id="PTHR45436:SF1">
    <property type="entry name" value="SENSOR PROTEIN QSEC"/>
    <property type="match status" value="1"/>
</dbReference>
<dbReference type="InterPro" id="IPR003594">
    <property type="entry name" value="HATPase_dom"/>
</dbReference>
<protein>
    <recommendedName>
        <fullName evidence="3">histidine kinase</fullName>
        <ecNumber evidence="3">2.7.13.3</ecNumber>
    </recommendedName>
</protein>
<dbReference type="CDD" id="cd00082">
    <property type="entry name" value="HisKA"/>
    <property type="match status" value="1"/>
</dbReference>
<evidence type="ECO:0000256" key="6">
    <source>
        <dbReference type="ARBA" id="ARBA00022692"/>
    </source>
</evidence>
<dbReference type="InterPro" id="IPR005467">
    <property type="entry name" value="His_kinase_dom"/>
</dbReference>
<comment type="caution">
    <text evidence="14">The sequence shown here is derived from an EMBL/GenBank/DDBJ whole genome shotgun (WGS) entry which is preliminary data.</text>
</comment>
<keyword evidence="7 14" id="KW-0418">Kinase</keyword>
<dbReference type="PANTHER" id="PTHR45436">
    <property type="entry name" value="SENSOR HISTIDINE KINASE YKOH"/>
    <property type="match status" value="1"/>
</dbReference>
<evidence type="ECO:0000256" key="4">
    <source>
        <dbReference type="ARBA" id="ARBA00022553"/>
    </source>
</evidence>
<dbReference type="InterPro" id="IPR004358">
    <property type="entry name" value="Sig_transdc_His_kin-like_C"/>
</dbReference>
<organism evidence="14 15">
    <name type="scientific">Denitromonas halophila</name>
    <dbReference type="NCBI Taxonomy" id="1629404"/>
    <lineage>
        <taxon>Bacteria</taxon>
        <taxon>Pseudomonadati</taxon>
        <taxon>Pseudomonadota</taxon>
        <taxon>Betaproteobacteria</taxon>
        <taxon>Rhodocyclales</taxon>
        <taxon>Zoogloeaceae</taxon>
        <taxon>Denitromonas</taxon>
    </lineage>
</organism>
<evidence type="ECO:0000256" key="9">
    <source>
        <dbReference type="ARBA" id="ARBA00023012"/>
    </source>
</evidence>
<keyword evidence="9" id="KW-0902">Two-component regulatory system</keyword>
<dbReference type="SUPFAM" id="SSF47384">
    <property type="entry name" value="Homodimeric domain of signal transducing histidine kinase"/>
    <property type="match status" value="1"/>
</dbReference>
<reference evidence="14 15" key="1">
    <citation type="submission" date="2019-07" db="EMBL/GenBank/DDBJ databases">
        <title>The pathways for chlorine oxyanion respiration interact through the shared metabolite chlorate.</title>
        <authorList>
            <person name="Barnum T.P."/>
            <person name="Cheng Y."/>
            <person name="Hill K.A."/>
            <person name="Lucas L.N."/>
            <person name="Carlson H.K."/>
            <person name="Coates J.D."/>
        </authorList>
    </citation>
    <scope>NUCLEOTIDE SEQUENCE [LARGE SCALE GENOMIC DNA]</scope>
    <source>
        <strain evidence="14 15">SFB-1</strain>
    </source>
</reference>
<evidence type="ECO:0000313" key="14">
    <source>
        <dbReference type="EMBL" id="TVO74659.1"/>
    </source>
</evidence>
<dbReference type="PROSITE" id="PS50109">
    <property type="entry name" value="HIS_KIN"/>
    <property type="match status" value="1"/>
</dbReference>
<dbReference type="SMART" id="SM00387">
    <property type="entry name" value="HATPase_c"/>
    <property type="match status" value="1"/>
</dbReference>
<dbReference type="InterPro" id="IPR050428">
    <property type="entry name" value="TCS_sensor_his_kinase"/>
</dbReference>
<evidence type="ECO:0000256" key="2">
    <source>
        <dbReference type="ARBA" id="ARBA00004370"/>
    </source>
</evidence>
<feature type="transmembrane region" description="Helical" evidence="11">
    <location>
        <begin position="173"/>
        <end position="195"/>
    </location>
</feature>
<feature type="domain" description="Histidine kinase" evidence="12">
    <location>
        <begin position="248"/>
        <end position="463"/>
    </location>
</feature>
<dbReference type="Gene3D" id="3.30.565.10">
    <property type="entry name" value="Histidine kinase-like ATPase, C-terminal domain"/>
    <property type="match status" value="1"/>
</dbReference>
<dbReference type="AlphaFoldDB" id="A0A557SB82"/>
<keyword evidence="8 11" id="KW-1133">Transmembrane helix</keyword>
<dbReference type="GO" id="GO:0005886">
    <property type="term" value="C:plasma membrane"/>
    <property type="evidence" value="ECO:0007669"/>
    <property type="project" value="TreeGrafter"/>
</dbReference>
<comment type="subcellular location">
    <subcellularLocation>
        <location evidence="2">Membrane</location>
    </subcellularLocation>
</comment>
<feature type="domain" description="HAMP" evidence="13">
    <location>
        <begin position="188"/>
        <end position="240"/>
    </location>
</feature>
<name>A0A557SB82_9RHOO</name>
<keyword evidence="5" id="KW-0808">Transferase</keyword>
<evidence type="ECO:0000256" key="5">
    <source>
        <dbReference type="ARBA" id="ARBA00022679"/>
    </source>
</evidence>
<sequence>MKHSVSLRRRVAIWLLPSLLLLLLINAALSYLGALDAVNRAYDRSLTASIKSIAERVHSLEGNIAVDVPYSAFDAFEGGVQERIFYAVIGPDGALITGYEALKPPGGLIPDGPPRIVDGQFQNENVRIGAMKKRLYDPALTGGDAATIIFAETTESRLALARVLFADSLQRQVLLVIFGTVILAFALTTAFKPLLKLRDTIRQRDEADLTPIAHTDVPSEVRPLIDAINHHTDRLSTMMAARRRLLADAAHQIRTPLAVLSTQIEYGQRQSEASEIQHTFKSLLGTIHSTRRMADQLLALSHAESLEQSPRDRTAVDMHQLAKEVCLEQAPLALQKRIELAFEGDGEAMVRGNGQMLRELISNLLDNAIRYSPPETQVVVATGCLNGVVALSVCDEGPGISPAERDKVFQRFYRILGQGTAPGSGLGLAIVQEIVSSHGGQITLDQTSAAGGLTILVEFPQHRPGAPR</sequence>
<dbReference type="Pfam" id="PF00512">
    <property type="entry name" value="HisKA"/>
    <property type="match status" value="1"/>
</dbReference>
<evidence type="ECO:0000313" key="15">
    <source>
        <dbReference type="Proteomes" id="UP000318349"/>
    </source>
</evidence>
<dbReference type="InterPro" id="IPR013727">
    <property type="entry name" value="2CSK_N"/>
</dbReference>
<dbReference type="SMART" id="SM00388">
    <property type="entry name" value="HisKA"/>
    <property type="match status" value="1"/>
</dbReference>
<dbReference type="InterPro" id="IPR036890">
    <property type="entry name" value="HATPase_C_sf"/>
</dbReference>
<dbReference type="Proteomes" id="UP000318349">
    <property type="component" value="Unassembled WGS sequence"/>
</dbReference>
<accession>A0A557SB82</accession>
<evidence type="ECO:0000256" key="1">
    <source>
        <dbReference type="ARBA" id="ARBA00000085"/>
    </source>
</evidence>
<dbReference type="SUPFAM" id="SSF55874">
    <property type="entry name" value="ATPase domain of HSP90 chaperone/DNA topoisomerase II/histidine kinase"/>
    <property type="match status" value="1"/>
</dbReference>